<dbReference type="PANTHER" id="PTHR33515:SF1">
    <property type="entry name" value="RIBOSOME-BINDING FACTOR A, CHLOROPLASTIC-RELATED"/>
    <property type="match status" value="1"/>
</dbReference>
<dbReference type="InterPro" id="IPR000238">
    <property type="entry name" value="RbfA"/>
</dbReference>
<evidence type="ECO:0000256" key="1">
    <source>
        <dbReference type="ARBA" id="ARBA00022517"/>
    </source>
</evidence>
<dbReference type="SUPFAM" id="SSF89919">
    <property type="entry name" value="Ribosome-binding factor A, RbfA"/>
    <property type="match status" value="1"/>
</dbReference>
<name>A0ABV6C2B6_9ACTN</name>
<comment type="similarity">
    <text evidence="2">Belongs to the RbfA family.</text>
</comment>
<keyword evidence="4" id="KW-1185">Reference proteome</keyword>
<dbReference type="Pfam" id="PF02033">
    <property type="entry name" value="RBFA"/>
    <property type="match status" value="1"/>
</dbReference>
<comment type="subunit">
    <text evidence="2">Monomer. Binds 30S ribosomal subunits, but not 50S ribosomal subunits or 70S ribosomes.</text>
</comment>
<dbReference type="Gene3D" id="3.30.300.20">
    <property type="match status" value="1"/>
</dbReference>
<dbReference type="PROSITE" id="PS01319">
    <property type="entry name" value="RBFA"/>
    <property type="match status" value="1"/>
</dbReference>
<reference evidence="3 4" key="1">
    <citation type="submission" date="2024-09" db="EMBL/GenBank/DDBJ databases">
        <authorList>
            <person name="Sun Q."/>
            <person name="Mori K."/>
        </authorList>
    </citation>
    <scope>NUCLEOTIDE SEQUENCE [LARGE SCALE GENOMIC DNA]</scope>
    <source>
        <strain evidence="3 4">JCM 15389</strain>
    </source>
</reference>
<gene>
    <name evidence="2" type="primary">rbfA</name>
    <name evidence="3" type="ORF">ACFFRE_06695</name>
</gene>
<dbReference type="InterPro" id="IPR023799">
    <property type="entry name" value="RbfA_dom_sf"/>
</dbReference>
<comment type="caution">
    <text evidence="3">The sequence shown here is derived from an EMBL/GenBank/DDBJ whole genome shotgun (WGS) entry which is preliminary data.</text>
</comment>
<dbReference type="PANTHER" id="PTHR33515">
    <property type="entry name" value="RIBOSOME-BINDING FACTOR A, CHLOROPLASTIC-RELATED"/>
    <property type="match status" value="1"/>
</dbReference>
<organism evidence="3 4">
    <name type="scientific">Aciditerrimonas ferrireducens</name>
    <dbReference type="NCBI Taxonomy" id="667306"/>
    <lineage>
        <taxon>Bacteria</taxon>
        <taxon>Bacillati</taxon>
        <taxon>Actinomycetota</taxon>
        <taxon>Acidimicrobiia</taxon>
        <taxon>Acidimicrobiales</taxon>
        <taxon>Acidimicrobiaceae</taxon>
        <taxon>Aciditerrimonas</taxon>
    </lineage>
</organism>
<dbReference type="InterPro" id="IPR015946">
    <property type="entry name" value="KH_dom-like_a/b"/>
</dbReference>
<dbReference type="InterPro" id="IPR020053">
    <property type="entry name" value="Ribosome-bd_factorA_CS"/>
</dbReference>
<dbReference type="Proteomes" id="UP001589788">
    <property type="component" value="Unassembled WGS sequence"/>
</dbReference>
<keyword evidence="1 2" id="KW-0690">Ribosome biogenesis</keyword>
<accession>A0ABV6C2B6</accession>
<comment type="function">
    <text evidence="2">One of several proteins that assist in the late maturation steps of the functional core of the 30S ribosomal subunit. Associates with free 30S ribosomal subunits (but not with 30S subunits that are part of 70S ribosomes or polysomes). Required for efficient processing of 16S rRNA. May interact with the 5'-terminal helix region of 16S rRNA.</text>
</comment>
<sequence>MGAQRRVLDTGRRYPRTARVNAVLREVLAEEIERRSDADERLRLLTVTAVDTTVDLRHATVFLASLPSGSAEALADCRVELQRAISRQVRLKRTPQLAFAEDPAVRQGATVEGILRALRSGQAPLGSAGQDPAAEGPVDG</sequence>
<evidence type="ECO:0000313" key="3">
    <source>
        <dbReference type="EMBL" id="MFC0081833.1"/>
    </source>
</evidence>
<dbReference type="EMBL" id="JBHLYQ010000051">
    <property type="protein sequence ID" value="MFC0081833.1"/>
    <property type="molecule type" value="Genomic_DNA"/>
</dbReference>
<keyword evidence="2" id="KW-0963">Cytoplasm</keyword>
<proteinExistence type="inferred from homology"/>
<protein>
    <recommendedName>
        <fullName evidence="2">Ribosome-binding factor A</fullName>
    </recommendedName>
</protein>
<dbReference type="HAMAP" id="MF_00003">
    <property type="entry name" value="RbfA"/>
    <property type="match status" value="1"/>
</dbReference>
<evidence type="ECO:0000313" key="4">
    <source>
        <dbReference type="Proteomes" id="UP001589788"/>
    </source>
</evidence>
<dbReference type="RefSeq" id="WP_377789134.1">
    <property type="nucleotide sequence ID" value="NZ_JBHLYQ010000051.1"/>
</dbReference>
<comment type="subcellular location">
    <subcellularLocation>
        <location evidence="2">Cytoplasm</location>
    </subcellularLocation>
</comment>
<evidence type="ECO:0000256" key="2">
    <source>
        <dbReference type="HAMAP-Rule" id="MF_00003"/>
    </source>
</evidence>